<comment type="caution">
    <text evidence="1">The sequence shown here is derived from an EMBL/GenBank/DDBJ whole genome shotgun (WGS) entry which is preliminary data.</text>
</comment>
<reference evidence="2" key="1">
    <citation type="journal article" date="2015" name="Nat. Genet.">
        <title>The genome and transcriptome of the zoonotic hookworm Ancylostoma ceylanicum identify infection-specific gene families.</title>
        <authorList>
            <person name="Schwarz E.M."/>
            <person name="Hu Y."/>
            <person name="Antoshechkin I."/>
            <person name="Miller M.M."/>
            <person name="Sternberg P.W."/>
            <person name="Aroian R.V."/>
        </authorList>
    </citation>
    <scope>NUCLEOTIDE SEQUENCE</scope>
    <source>
        <strain evidence="2">HY135</strain>
    </source>
</reference>
<gene>
    <name evidence="1" type="primary">Acey_s0065.g3627</name>
    <name evidence="1" type="ORF">Y032_0065g3627</name>
</gene>
<proteinExistence type="predicted"/>
<organism evidence="1 2">
    <name type="scientific">Ancylostoma ceylanicum</name>
    <dbReference type="NCBI Taxonomy" id="53326"/>
    <lineage>
        <taxon>Eukaryota</taxon>
        <taxon>Metazoa</taxon>
        <taxon>Ecdysozoa</taxon>
        <taxon>Nematoda</taxon>
        <taxon>Chromadorea</taxon>
        <taxon>Rhabditida</taxon>
        <taxon>Rhabditina</taxon>
        <taxon>Rhabditomorpha</taxon>
        <taxon>Strongyloidea</taxon>
        <taxon>Ancylostomatidae</taxon>
        <taxon>Ancylostomatinae</taxon>
        <taxon>Ancylostoma</taxon>
    </lineage>
</organism>
<evidence type="ECO:0000313" key="2">
    <source>
        <dbReference type="Proteomes" id="UP000024635"/>
    </source>
</evidence>
<keyword evidence="2" id="KW-1185">Reference proteome</keyword>
<dbReference type="AlphaFoldDB" id="A0A016U1X7"/>
<dbReference type="Proteomes" id="UP000024635">
    <property type="component" value="Unassembled WGS sequence"/>
</dbReference>
<name>A0A016U1X7_9BILA</name>
<accession>A0A016U1X7</accession>
<protein>
    <submittedName>
        <fullName evidence="1">Uncharacterized protein</fullName>
    </submittedName>
</protein>
<evidence type="ECO:0000313" key="1">
    <source>
        <dbReference type="EMBL" id="EYC08578.1"/>
    </source>
</evidence>
<dbReference type="EMBL" id="JARK01001401">
    <property type="protein sequence ID" value="EYC08578.1"/>
    <property type="molecule type" value="Genomic_DNA"/>
</dbReference>
<sequence length="67" mass="7563">MQIFERTRQDILASHRAETAQTARWNLHFGPGSVVFVVFETFGLSHQIQCGKKLWIPSNGEVGLCAF</sequence>